<evidence type="ECO:0000313" key="5">
    <source>
        <dbReference type="EMBL" id="KAJ8389171.1"/>
    </source>
</evidence>
<keyword evidence="3" id="KW-0812">Transmembrane</keyword>
<accession>A0AAD7W9S1</accession>
<evidence type="ECO:0000259" key="4">
    <source>
        <dbReference type="SMART" id="SM00082"/>
    </source>
</evidence>
<reference evidence="5" key="1">
    <citation type="journal article" date="2023" name="Science">
        <title>Genome structures resolve the early diversification of teleost fishes.</title>
        <authorList>
            <person name="Parey E."/>
            <person name="Louis A."/>
            <person name="Montfort J."/>
            <person name="Bouchez O."/>
            <person name="Roques C."/>
            <person name="Iampietro C."/>
            <person name="Lluch J."/>
            <person name="Castinel A."/>
            <person name="Donnadieu C."/>
            <person name="Desvignes T."/>
            <person name="Floi Bucao C."/>
            <person name="Jouanno E."/>
            <person name="Wen M."/>
            <person name="Mejri S."/>
            <person name="Dirks R."/>
            <person name="Jansen H."/>
            <person name="Henkel C."/>
            <person name="Chen W.J."/>
            <person name="Zahm M."/>
            <person name="Cabau C."/>
            <person name="Klopp C."/>
            <person name="Thompson A.W."/>
            <person name="Robinson-Rechavi M."/>
            <person name="Braasch I."/>
            <person name="Lecointre G."/>
            <person name="Bobe J."/>
            <person name="Postlethwait J.H."/>
            <person name="Berthelot C."/>
            <person name="Roest Crollius H."/>
            <person name="Guiguen Y."/>
        </authorList>
    </citation>
    <scope>NUCLEOTIDE SEQUENCE</scope>
    <source>
        <strain evidence="5">NC1722</strain>
    </source>
</reference>
<keyword evidence="6" id="KW-1185">Reference proteome</keyword>
<keyword evidence="3" id="KW-0472">Membrane</keyword>
<organism evidence="5 6">
    <name type="scientific">Aldrovandia affinis</name>
    <dbReference type="NCBI Taxonomy" id="143900"/>
    <lineage>
        <taxon>Eukaryota</taxon>
        <taxon>Metazoa</taxon>
        <taxon>Chordata</taxon>
        <taxon>Craniata</taxon>
        <taxon>Vertebrata</taxon>
        <taxon>Euteleostomi</taxon>
        <taxon>Actinopterygii</taxon>
        <taxon>Neopterygii</taxon>
        <taxon>Teleostei</taxon>
        <taxon>Notacanthiformes</taxon>
        <taxon>Halosauridae</taxon>
        <taxon>Aldrovandia</taxon>
    </lineage>
</organism>
<sequence>MRALAQLLLSHNKLLSLAGIPTYPPLSLLYVDHNGLRGVNGTLLASLGRASLRMGDNPFHCDCQVLGLSRHARSSSRVLDWPEGYRCQGPAALRGAELSSLRLPQCDASPALLNVLLLFVPVLVSLSLARRCAKRHRAHRQFTVSQSDPSGKNG</sequence>
<evidence type="ECO:0000256" key="2">
    <source>
        <dbReference type="ARBA" id="ARBA00022729"/>
    </source>
</evidence>
<dbReference type="SUPFAM" id="SSF52058">
    <property type="entry name" value="L domain-like"/>
    <property type="match status" value="1"/>
</dbReference>
<evidence type="ECO:0000256" key="1">
    <source>
        <dbReference type="ARBA" id="ARBA00022614"/>
    </source>
</evidence>
<feature type="transmembrane region" description="Helical" evidence="3">
    <location>
        <begin position="111"/>
        <end position="129"/>
    </location>
</feature>
<keyword evidence="1" id="KW-0433">Leucine-rich repeat</keyword>
<evidence type="ECO:0000256" key="3">
    <source>
        <dbReference type="SAM" id="Phobius"/>
    </source>
</evidence>
<keyword evidence="2" id="KW-0732">Signal</keyword>
<name>A0AAD7W9S1_9TELE</name>
<dbReference type="Proteomes" id="UP001221898">
    <property type="component" value="Unassembled WGS sequence"/>
</dbReference>
<keyword evidence="3" id="KW-1133">Transmembrane helix</keyword>
<dbReference type="EMBL" id="JAINUG010000186">
    <property type="protein sequence ID" value="KAJ8389171.1"/>
    <property type="molecule type" value="Genomic_DNA"/>
</dbReference>
<dbReference type="Gene3D" id="3.80.10.10">
    <property type="entry name" value="Ribonuclease Inhibitor"/>
    <property type="match status" value="1"/>
</dbReference>
<proteinExistence type="predicted"/>
<dbReference type="AlphaFoldDB" id="A0AAD7W9S1"/>
<evidence type="ECO:0000313" key="6">
    <source>
        <dbReference type="Proteomes" id="UP001221898"/>
    </source>
</evidence>
<dbReference type="InterPro" id="IPR000483">
    <property type="entry name" value="Cys-rich_flank_reg_C"/>
</dbReference>
<feature type="domain" description="LRRCT" evidence="4">
    <location>
        <begin position="57"/>
        <end position="107"/>
    </location>
</feature>
<dbReference type="SMART" id="SM00082">
    <property type="entry name" value="LRRCT"/>
    <property type="match status" value="1"/>
</dbReference>
<dbReference type="InterPro" id="IPR032675">
    <property type="entry name" value="LRR_dom_sf"/>
</dbReference>
<comment type="caution">
    <text evidence="5">The sequence shown here is derived from an EMBL/GenBank/DDBJ whole genome shotgun (WGS) entry which is preliminary data.</text>
</comment>
<gene>
    <name evidence="5" type="ORF">AAFF_G00123770</name>
</gene>
<protein>
    <recommendedName>
        <fullName evidence="4">LRRCT domain-containing protein</fullName>
    </recommendedName>
</protein>